<evidence type="ECO:0000313" key="2">
    <source>
        <dbReference type="EMBL" id="KAF7269053.1"/>
    </source>
</evidence>
<dbReference type="AlphaFoldDB" id="A0A834M3B1"/>
<proteinExistence type="predicted"/>
<evidence type="ECO:0000313" key="3">
    <source>
        <dbReference type="Proteomes" id="UP000625711"/>
    </source>
</evidence>
<dbReference type="EMBL" id="JAACXV010014266">
    <property type="protein sequence ID" value="KAF7269053.1"/>
    <property type="molecule type" value="Genomic_DNA"/>
</dbReference>
<comment type="caution">
    <text evidence="2">The sequence shown here is derived from an EMBL/GenBank/DDBJ whole genome shotgun (WGS) entry which is preliminary data.</text>
</comment>
<organism evidence="2 3">
    <name type="scientific">Rhynchophorus ferrugineus</name>
    <name type="common">Red palm weevil</name>
    <name type="synonym">Curculio ferrugineus</name>
    <dbReference type="NCBI Taxonomy" id="354439"/>
    <lineage>
        <taxon>Eukaryota</taxon>
        <taxon>Metazoa</taxon>
        <taxon>Ecdysozoa</taxon>
        <taxon>Arthropoda</taxon>
        <taxon>Hexapoda</taxon>
        <taxon>Insecta</taxon>
        <taxon>Pterygota</taxon>
        <taxon>Neoptera</taxon>
        <taxon>Endopterygota</taxon>
        <taxon>Coleoptera</taxon>
        <taxon>Polyphaga</taxon>
        <taxon>Cucujiformia</taxon>
        <taxon>Curculionidae</taxon>
        <taxon>Dryophthorinae</taxon>
        <taxon>Rhynchophorus</taxon>
    </lineage>
</organism>
<protein>
    <submittedName>
        <fullName evidence="2">Uncharacterized protein</fullName>
    </submittedName>
</protein>
<gene>
    <name evidence="2" type="ORF">GWI33_017880</name>
</gene>
<name>A0A834M3B1_RHYFE</name>
<feature type="compositionally biased region" description="Basic residues" evidence="1">
    <location>
        <begin position="82"/>
        <end position="92"/>
    </location>
</feature>
<reference evidence="2" key="1">
    <citation type="submission" date="2020-08" db="EMBL/GenBank/DDBJ databases">
        <title>Genome sequencing and assembly of the red palm weevil Rhynchophorus ferrugineus.</title>
        <authorList>
            <person name="Dias G.B."/>
            <person name="Bergman C.M."/>
            <person name="Manee M."/>
        </authorList>
    </citation>
    <scope>NUCLEOTIDE SEQUENCE</scope>
    <source>
        <strain evidence="2">AA-2017</strain>
        <tissue evidence="2">Whole larva</tissue>
    </source>
</reference>
<keyword evidence="3" id="KW-1185">Reference proteome</keyword>
<feature type="region of interest" description="Disordered" evidence="1">
    <location>
        <begin position="82"/>
        <end position="118"/>
    </location>
</feature>
<sequence length="145" mass="16394">MNGLDKKAIHKQTGVLYSKRSKHFVELFVNQERLATYCRNEEQKNGKYEATPPTEKLHKTFISAHKADTRSHNLPNVLCPKGARHPCIKSHNSRGGPRPDHRGGSRQRQSTPRHTWTEETAEVFSAVVVVAGMVMAMRHGERVGE</sequence>
<accession>A0A834M3B1</accession>
<evidence type="ECO:0000256" key="1">
    <source>
        <dbReference type="SAM" id="MobiDB-lite"/>
    </source>
</evidence>
<dbReference type="Proteomes" id="UP000625711">
    <property type="component" value="Unassembled WGS sequence"/>
</dbReference>